<dbReference type="Proteomes" id="UP001141806">
    <property type="component" value="Unassembled WGS sequence"/>
</dbReference>
<evidence type="ECO:0000256" key="2">
    <source>
        <dbReference type="SAM" id="Phobius"/>
    </source>
</evidence>
<keyword evidence="2" id="KW-1133">Transmembrane helix</keyword>
<evidence type="ECO:0000313" key="4">
    <source>
        <dbReference type="Proteomes" id="UP001141806"/>
    </source>
</evidence>
<proteinExistence type="predicted"/>
<protein>
    <submittedName>
        <fullName evidence="3">Uncharacterized protein</fullName>
    </submittedName>
</protein>
<dbReference type="PANTHER" id="PTHR31170:SF25">
    <property type="entry name" value="BNAA09G04570D PROTEIN"/>
    <property type="match status" value="1"/>
</dbReference>
<reference evidence="3" key="1">
    <citation type="journal article" date="2023" name="Plant J.">
        <title>The genome of the king protea, Protea cynaroides.</title>
        <authorList>
            <person name="Chang J."/>
            <person name="Duong T.A."/>
            <person name="Schoeman C."/>
            <person name="Ma X."/>
            <person name="Roodt D."/>
            <person name="Barker N."/>
            <person name="Li Z."/>
            <person name="Van de Peer Y."/>
            <person name="Mizrachi E."/>
        </authorList>
    </citation>
    <scope>NUCLEOTIDE SEQUENCE</scope>
    <source>
        <tissue evidence="3">Young leaves</tissue>
    </source>
</reference>
<organism evidence="3 4">
    <name type="scientific">Protea cynaroides</name>
    <dbReference type="NCBI Taxonomy" id="273540"/>
    <lineage>
        <taxon>Eukaryota</taxon>
        <taxon>Viridiplantae</taxon>
        <taxon>Streptophyta</taxon>
        <taxon>Embryophyta</taxon>
        <taxon>Tracheophyta</taxon>
        <taxon>Spermatophyta</taxon>
        <taxon>Magnoliopsida</taxon>
        <taxon>Proteales</taxon>
        <taxon>Proteaceae</taxon>
        <taxon>Protea</taxon>
    </lineage>
</organism>
<keyword evidence="2" id="KW-0472">Membrane</keyword>
<gene>
    <name evidence="3" type="ORF">NE237_028234</name>
</gene>
<accession>A0A9Q0GSV4</accession>
<evidence type="ECO:0000313" key="3">
    <source>
        <dbReference type="EMBL" id="KAJ4951402.1"/>
    </source>
</evidence>
<dbReference type="OrthoDB" id="1920421at2759"/>
<sequence length="495" mass="57550">MAHCINIEDECIDTGMGSGGYNNSKQDEEVKKLVEFIENDLKQAPTSPNYTIYRVLKPLRQVKPEAYTPRLVSIGPFHRYSIDLWPMEAHKLRLLKRFLGRISQSSLADYVREMKKLENEARQCYSEVIPFKTDEFVRMMVVDSCFILELILGWKKFFRNDPIFNEAWMPQIVRDLMLLENQLPFFVLQKLYMLHMTISDADAIYHVTQEFLQDFLPHSPSITPKASIPQRFCTWVMSIFNSELVLKQESPPGFNSHLELNIDQEESPEESSRGPKPQLPRGGASHLLDYVRYLLVLELPSRHEEMQVQRTHSATELKKATVKFKKSKTTRFSDISFKEGVLRIPAINVDDLTESVLRNLIALEQSHQYDTKYVISYAVFMDDLINSPEDVRLLQVEEIFESLTNLEEVAELFNQLLKEVTQPHDLCFSKVYNEVETYYNNPWRKLLEKFQEHIGSLKNKYFKNPWAFMSFVAATALLGLTIAQTVAAFKYSKKG</sequence>
<comment type="caution">
    <text evidence="3">The sequence shown here is derived from an EMBL/GenBank/DDBJ whole genome shotgun (WGS) entry which is preliminary data.</text>
</comment>
<dbReference type="PANTHER" id="PTHR31170">
    <property type="entry name" value="BNAC04G53230D PROTEIN"/>
    <property type="match status" value="1"/>
</dbReference>
<keyword evidence="4" id="KW-1185">Reference proteome</keyword>
<feature type="transmembrane region" description="Helical" evidence="2">
    <location>
        <begin position="466"/>
        <end position="489"/>
    </location>
</feature>
<dbReference type="InterPro" id="IPR004158">
    <property type="entry name" value="DUF247_pln"/>
</dbReference>
<dbReference type="EMBL" id="JAMYWD010000012">
    <property type="protein sequence ID" value="KAJ4951402.1"/>
    <property type="molecule type" value="Genomic_DNA"/>
</dbReference>
<dbReference type="Pfam" id="PF03140">
    <property type="entry name" value="DUF247"/>
    <property type="match status" value="1"/>
</dbReference>
<keyword evidence="2" id="KW-0812">Transmembrane</keyword>
<evidence type="ECO:0000256" key="1">
    <source>
        <dbReference type="SAM" id="MobiDB-lite"/>
    </source>
</evidence>
<feature type="region of interest" description="Disordered" evidence="1">
    <location>
        <begin position="263"/>
        <end position="283"/>
    </location>
</feature>
<name>A0A9Q0GSV4_9MAGN</name>
<dbReference type="AlphaFoldDB" id="A0A9Q0GSV4"/>